<evidence type="ECO:0000313" key="1">
    <source>
        <dbReference type="EMBL" id="KAH9789031.1"/>
    </source>
</evidence>
<keyword evidence="2" id="KW-1185">Reference proteome</keyword>
<gene>
    <name evidence="1" type="ORF">KPL71_002848</name>
</gene>
<accession>A0ACB8MTA4</accession>
<dbReference type="Proteomes" id="UP000829398">
    <property type="component" value="Chromosome 2"/>
</dbReference>
<protein>
    <submittedName>
        <fullName evidence="1">Expansin-A6</fullName>
    </submittedName>
</protein>
<proteinExistence type="predicted"/>
<name>A0ACB8MTA4_CITSI</name>
<dbReference type="EMBL" id="CM039171">
    <property type="protein sequence ID" value="KAH9789031.1"/>
    <property type="molecule type" value="Genomic_DNA"/>
</dbReference>
<reference evidence="2" key="1">
    <citation type="journal article" date="2023" name="Hortic. Res.">
        <title>A chromosome-level phased genome enabling allele-level studies in sweet orange: a case study on citrus Huanglongbing tolerance.</title>
        <authorList>
            <person name="Wu B."/>
            <person name="Yu Q."/>
            <person name="Deng Z."/>
            <person name="Duan Y."/>
            <person name="Luo F."/>
            <person name="Gmitter F. Jr."/>
        </authorList>
    </citation>
    <scope>NUCLEOTIDE SEQUENCE [LARGE SCALE GENOMIC DNA]</scope>
    <source>
        <strain evidence="2">cv. Valencia</strain>
    </source>
</reference>
<evidence type="ECO:0000313" key="2">
    <source>
        <dbReference type="Proteomes" id="UP000829398"/>
    </source>
</evidence>
<comment type="caution">
    <text evidence="1">The sequence shown here is derived from an EMBL/GenBank/DDBJ whole genome shotgun (WGS) entry which is preliminary data.</text>
</comment>
<sequence length="200" mass="21807">MVGAYGYGNLYSQGYGMNTAAHFDLAMPMFLKIAEYRAGIVPVSYRRVPCRKKGGIRFTLNGFRYSAAAPNPRLVEDLVAAVKTACGIKVAGIKLANAVVKSIRALRSPGKLCINLWRGSAYRICKLQTAASAVGCGWMWLSEKLNNRKSDGGMTGDVCYRFCKLSKSLDFIQHAAKFGRVLELSGKWIALIKISVLSGV</sequence>
<organism evidence="1 2">
    <name type="scientific">Citrus sinensis</name>
    <name type="common">Sweet orange</name>
    <name type="synonym">Citrus aurantium var. sinensis</name>
    <dbReference type="NCBI Taxonomy" id="2711"/>
    <lineage>
        <taxon>Eukaryota</taxon>
        <taxon>Viridiplantae</taxon>
        <taxon>Streptophyta</taxon>
        <taxon>Embryophyta</taxon>
        <taxon>Tracheophyta</taxon>
        <taxon>Spermatophyta</taxon>
        <taxon>Magnoliopsida</taxon>
        <taxon>eudicotyledons</taxon>
        <taxon>Gunneridae</taxon>
        <taxon>Pentapetalae</taxon>
        <taxon>rosids</taxon>
        <taxon>malvids</taxon>
        <taxon>Sapindales</taxon>
        <taxon>Rutaceae</taxon>
        <taxon>Aurantioideae</taxon>
        <taxon>Citrus</taxon>
    </lineage>
</organism>